<reference evidence="4" key="1">
    <citation type="journal article" date="2019" name="Int. J. Syst. Evol. Microbiol.">
        <title>The Global Catalogue of Microorganisms (GCM) 10K type strain sequencing project: providing services to taxonomists for standard genome sequencing and annotation.</title>
        <authorList>
            <consortium name="The Broad Institute Genomics Platform"/>
            <consortium name="The Broad Institute Genome Sequencing Center for Infectious Disease"/>
            <person name="Wu L."/>
            <person name="Ma J."/>
        </authorList>
    </citation>
    <scope>NUCLEOTIDE SEQUENCE [LARGE SCALE GENOMIC DNA]</scope>
    <source>
        <strain evidence="4">TISTR 2241</strain>
    </source>
</reference>
<dbReference type="PANTHER" id="PTHR45947">
    <property type="entry name" value="SULFOQUINOVOSYL TRANSFERASE SQD2"/>
    <property type="match status" value="1"/>
</dbReference>
<dbReference type="RefSeq" id="WP_141190268.1">
    <property type="nucleotide sequence ID" value="NZ_JBHUMR010000014.1"/>
</dbReference>
<keyword evidence="4" id="KW-1185">Reference proteome</keyword>
<dbReference type="Gene3D" id="3.40.50.2000">
    <property type="entry name" value="Glycogen Phosphorylase B"/>
    <property type="match status" value="2"/>
</dbReference>
<evidence type="ECO:0000259" key="2">
    <source>
        <dbReference type="Pfam" id="PF13439"/>
    </source>
</evidence>
<dbReference type="Pfam" id="PF13439">
    <property type="entry name" value="Glyco_transf_4"/>
    <property type="match status" value="1"/>
</dbReference>
<evidence type="ECO:0000313" key="4">
    <source>
        <dbReference type="Proteomes" id="UP001597458"/>
    </source>
</evidence>
<dbReference type="PANTHER" id="PTHR45947:SF3">
    <property type="entry name" value="SULFOQUINOVOSYL TRANSFERASE SQD2"/>
    <property type="match status" value="1"/>
</dbReference>
<dbReference type="Pfam" id="PF00534">
    <property type="entry name" value="Glycos_transf_1"/>
    <property type="match status" value="1"/>
</dbReference>
<dbReference type="CDD" id="cd03817">
    <property type="entry name" value="GT4_UGDG-like"/>
    <property type="match status" value="1"/>
</dbReference>
<protein>
    <submittedName>
        <fullName evidence="3">Glycosyltransferase family 4 protein</fullName>
    </submittedName>
</protein>
<feature type="domain" description="Glycosyltransferase subfamily 4-like N-terminal" evidence="2">
    <location>
        <begin position="14"/>
        <end position="182"/>
    </location>
</feature>
<sequence length="423" mass="48188">MNIGIFTDTYYPQVSGVSTSTMILKKELEKLGHCVYIFTSSDSNADLIQEKGRVFRFTSFSALIVPERRLAISGFIRATQLAQRLQLDIIHTQTEFSMGLIGKHVAKKCQIPLIHTYHTMYEDYLHYIANGWIITPKLVEKLTCLFCKQAQTIIAPSEKVSKKLRTYGVQNQIKIVPTGIDFSVFQASSDQVEKQRLLRKQIGLKLDDIVILSIGRLAEEKNIETIIRAMPEVKKKYRKAKLVIVGDGPARSKLERLTRILHIQDIVFFVGEKEWKDIPAYYHLGDVFVSASTSETQGLTYIEAMASEIPVIAKKDSSITHLIETQVTGFLFNEDDRLAQAIIKTLDARQNWSSIVKRAKLRIHSLSAEQFGRHIESIYLNSQNQELSPSQPLLRKTINGIPAIHSLTKLKGKWLRRESRHHD</sequence>
<name>A0ABW5PS96_9BACI</name>
<dbReference type="EMBL" id="JBHUMR010000014">
    <property type="protein sequence ID" value="MFD2617780.1"/>
    <property type="molecule type" value="Genomic_DNA"/>
</dbReference>
<proteinExistence type="predicted"/>
<dbReference type="Proteomes" id="UP001597458">
    <property type="component" value="Unassembled WGS sequence"/>
</dbReference>
<accession>A0ABW5PS96</accession>
<evidence type="ECO:0000313" key="3">
    <source>
        <dbReference type="EMBL" id="MFD2617780.1"/>
    </source>
</evidence>
<evidence type="ECO:0000259" key="1">
    <source>
        <dbReference type="Pfam" id="PF00534"/>
    </source>
</evidence>
<dbReference type="SUPFAM" id="SSF53756">
    <property type="entry name" value="UDP-Glycosyltransferase/glycogen phosphorylase"/>
    <property type="match status" value="1"/>
</dbReference>
<comment type="caution">
    <text evidence="3">The sequence shown here is derived from an EMBL/GenBank/DDBJ whole genome shotgun (WGS) entry which is preliminary data.</text>
</comment>
<gene>
    <name evidence="3" type="ORF">ACFSTF_10735</name>
</gene>
<dbReference type="InterPro" id="IPR001296">
    <property type="entry name" value="Glyco_trans_1"/>
</dbReference>
<dbReference type="InterPro" id="IPR028098">
    <property type="entry name" value="Glyco_trans_4-like_N"/>
</dbReference>
<dbReference type="InterPro" id="IPR050194">
    <property type="entry name" value="Glycosyltransferase_grp1"/>
</dbReference>
<organism evidence="3 4">
    <name type="scientific">Terrilactibacillus laevilacticus</name>
    <dbReference type="NCBI Taxonomy" id="1380157"/>
    <lineage>
        <taxon>Bacteria</taxon>
        <taxon>Bacillati</taxon>
        <taxon>Bacillota</taxon>
        <taxon>Bacilli</taxon>
        <taxon>Bacillales</taxon>
        <taxon>Bacillaceae</taxon>
        <taxon>Terrilactibacillus</taxon>
    </lineage>
</organism>
<feature type="domain" description="Glycosyl transferase family 1" evidence="1">
    <location>
        <begin position="197"/>
        <end position="360"/>
    </location>
</feature>